<comment type="caution">
    <text evidence="2">The sequence shown here is derived from an EMBL/GenBank/DDBJ whole genome shotgun (WGS) entry which is preliminary data.</text>
</comment>
<protein>
    <recommendedName>
        <fullName evidence="1">DUF551 domain-containing protein</fullName>
    </recommendedName>
</protein>
<organism evidence="2 3">
    <name type="scientific">Candidatus Glomeribacter gigasporarum BEG34</name>
    <dbReference type="NCBI Taxonomy" id="1070319"/>
    <lineage>
        <taxon>Bacteria</taxon>
        <taxon>Pseudomonadati</taxon>
        <taxon>Pseudomonadota</taxon>
        <taxon>Betaproteobacteria</taxon>
        <taxon>Burkholderiales</taxon>
        <taxon>Burkholderiaceae</taxon>
        <taxon>Candidatus Glomeribacter</taxon>
    </lineage>
</organism>
<proteinExistence type="predicted"/>
<dbReference type="RefSeq" id="WP_006682221.1">
    <property type="nucleotide sequence ID" value="NZ_CAFB01000035.1"/>
</dbReference>
<accession>G2J874</accession>
<dbReference type="Proteomes" id="UP000054051">
    <property type="component" value="Unassembled WGS sequence"/>
</dbReference>
<dbReference type="OrthoDB" id="1094072at2"/>
<feature type="domain" description="DUF551" evidence="1">
    <location>
        <begin position="3"/>
        <end position="69"/>
    </location>
</feature>
<dbReference type="InterPro" id="IPR007539">
    <property type="entry name" value="DUF551"/>
</dbReference>
<dbReference type="AlphaFoldDB" id="G2J874"/>
<reference evidence="2 3" key="1">
    <citation type="submission" date="2011-08" db="EMBL/GenBank/DDBJ databases">
        <title>The genome of the obligate endobacterium of an arbuscular mycorrhizal fungus reveals an interphylum network of nutritional interactions.</title>
        <authorList>
            <person name="Ghignone S."/>
            <person name="Salvioli A."/>
            <person name="Anca I."/>
            <person name="Lumini E."/>
            <person name="Ortu G."/>
            <person name="Petiti L."/>
            <person name="Cruveiller S."/>
            <person name="Bianciotto V."/>
            <person name="Piffanelli P."/>
            <person name="Lanfranco L."/>
            <person name="Bonfante P."/>
        </authorList>
    </citation>
    <scope>NUCLEOTIDE SEQUENCE [LARGE SCALE GENOMIC DNA]</scope>
    <source>
        <strain evidence="2 3">BEG34</strain>
    </source>
</reference>
<evidence type="ECO:0000313" key="2">
    <source>
        <dbReference type="EMBL" id="CCD28971.1"/>
    </source>
</evidence>
<evidence type="ECO:0000259" key="1">
    <source>
        <dbReference type="Pfam" id="PF04448"/>
    </source>
</evidence>
<dbReference type="EMBL" id="CAFB01000035">
    <property type="protein sequence ID" value="CCD28971.1"/>
    <property type="molecule type" value="Genomic_DNA"/>
</dbReference>
<name>G2J874_9BURK</name>
<keyword evidence="3" id="KW-1185">Reference proteome</keyword>
<dbReference type="Pfam" id="PF04448">
    <property type="entry name" value="DUF551"/>
    <property type="match status" value="1"/>
</dbReference>
<evidence type="ECO:0000313" key="3">
    <source>
        <dbReference type="Proteomes" id="UP000054051"/>
    </source>
</evidence>
<sequence>MNKWIDAKQQKPSEGEIVMAIDMNDPDPEPFKSEFIRRTSLLKERWITPSGPLMQCEVTHWMPLPAPPKRSET</sequence>
<gene>
    <name evidence="2" type="ORF">CAGGBEG34_190146</name>
</gene>
<dbReference type="STRING" id="1070319.CAGGBEG34_190146"/>